<proteinExistence type="predicted"/>
<dbReference type="GO" id="GO:0005737">
    <property type="term" value="C:cytoplasm"/>
    <property type="evidence" value="ECO:0007669"/>
    <property type="project" value="TreeGrafter"/>
</dbReference>
<reference evidence="7 8" key="1">
    <citation type="submission" date="2019-12" db="EMBL/GenBank/DDBJ databases">
        <authorList>
            <person name="Li J."/>
            <person name="Shi Y."/>
            <person name="Xu G."/>
            <person name="Xiao D."/>
            <person name="Ran X."/>
        </authorList>
    </citation>
    <scope>NUCLEOTIDE SEQUENCE [LARGE SCALE GENOMIC DNA]</scope>
    <source>
        <strain evidence="7 8">JCM 15915</strain>
    </source>
</reference>
<dbReference type="InterPro" id="IPR004574">
    <property type="entry name" value="Alkb"/>
</dbReference>
<dbReference type="SUPFAM" id="SSF51197">
    <property type="entry name" value="Clavaminate synthase-like"/>
    <property type="match status" value="1"/>
</dbReference>
<keyword evidence="2 7" id="KW-0223">Dioxygenase</keyword>
<evidence type="ECO:0000256" key="2">
    <source>
        <dbReference type="ARBA" id="ARBA00022964"/>
    </source>
</evidence>
<evidence type="ECO:0000313" key="7">
    <source>
        <dbReference type="EMBL" id="MUN54611.1"/>
    </source>
</evidence>
<evidence type="ECO:0000256" key="3">
    <source>
        <dbReference type="ARBA" id="ARBA00023002"/>
    </source>
</evidence>
<evidence type="ECO:0000256" key="1">
    <source>
        <dbReference type="ARBA" id="ARBA00022723"/>
    </source>
</evidence>
<accession>A0A7K1LHE5</accession>
<dbReference type="AlphaFoldDB" id="A0A7K1LHE5"/>
<feature type="binding site" evidence="5">
    <location>
        <position position="154"/>
    </location>
    <ligand>
        <name>Fe cation</name>
        <dbReference type="ChEBI" id="CHEBI:24875"/>
        <note>catalytic</note>
    </ligand>
</feature>
<comment type="cofactor">
    <cofactor evidence="5">
        <name>Fe(2+)</name>
        <dbReference type="ChEBI" id="CHEBI:29033"/>
    </cofactor>
    <text evidence="5">Binds 1 Fe(2+) ion per subunit.</text>
</comment>
<dbReference type="GO" id="GO:0035513">
    <property type="term" value="P:oxidative RNA demethylation"/>
    <property type="evidence" value="ECO:0007669"/>
    <property type="project" value="TreeGrafter"/>
</dbReference>
<keyword evidence="3" id="KW-0560">Oxidoreductase</keyword>
<protein>
    <submittedName>
        <fullName evidence="7">Alpha-ketoglutarate-dependent dioxygenase AlkB</fullName>
    </submittedName>
</protein>
<evidence type="ECO:0000256" key="4">
    <source>
        <dbReference type="ARBA" id="ARBA00023004"/>
    </source>
</evidence>
<dbReference type="PANTHER" id="PTHR16557">
    <property type="entry name" value="ALKYLATED DNA REPAIR PROTEIN ALKB-RELATED"/>
    <property type="match status" value="1"/>
</dbReference>
<keyword evidence="1 5" id="KW-0479">Metal-binding</keyword>
<feature type="domain" description="Fe2OG dioxygenase" evidence="6">
    <location>
        <begin position="134"/>
        <end position="237"/>
    </location>
</feature>
<gene>
    <name evidence="7" type="ORF">GMA10_05200</name>
</gene>
<dbReference type="OrthoDB" id="9796932at2"/>
<comment type="caution">
    <text evidence="7">The sequence shown here is derived from an EMBL/GenBank/DDBJ whole genome shotgun (WGS) entry which is preliminary data.</text>
</comment>
<keyword evidence="4 5" id="KW-0408">Iron</keyword>
<dbReference type="PANTHER" id="PTHR16557:SF2">
    <property type="entry name" value="NUCLEIC ACID DIOXYGENASE ALKBH1"/>
    <property type="match status" value="1"/>
</dbReference>
<dbReference type="Proteomes" id="UP000462152">
    <property type="component" value="Unassembled WGS sequence"/>
</dbReference>
<sequence>MTETEGLFSDDAFDREPREVVPGVMHLPGWLTPRSQSWLARQWDDWGRGPIPPHSPLINGHPMSVRLTTLGWHWDSSGLAPRARHFDDAAPLPVPDWLVRWGRKAVQEAYSPSHGGSWPALSEKEVAAWAGDYTPDVVLINYYEPTARMGMHQDKDERSSEPVVSFSVGDTAIFRVGNPQTKSKPYRDIRLASGDLIVFGGPSRYMFHGVPRILPNTAPADCPVRSGRFNMTLRMTGWDKQ</sequence>
<dbReference type="Pfam" id="PF13532">
    <property type="entry name" value="2OG-FeII_Oxy_2"/>
    <property type="match status" value="1"/>
</dbReference>
<evidence type="ECO:0000259" key="6">
    <source>
        <dbReference type="PROSITE" id="PS51471"/>
    </source>
</evidence>
<dbReference type="EMBL" id="WOGT01000002">
    <property type="protein sequence ID" value="MUN54611.1"/>
    <property type="molecule type" value="Genomic_DNA"/>
</dbReference>
<dbReference type="Gene3D" id="2.60.120.590">
    <property type="entry name" value="Alpha-ketoglutarate-dependent dioxygenase AlkB-like"/>
    <property type="match status" value="1"/>
</dbReference>
<evidence type="ECO:0000313" key="8">
    <source>
        <dbReference type="Proteomes" id="UP000462152"/>
    </source>
</evidence>
<dbReference type="InterPro" id="IPR027450">
    <property type="entry name" value="AlkB-like"/>
</dbReference>
<dbReference type="GO" id="GO:0035515">
    <property type="term" value="F:oxidative RNA demethylase activity"/>
    <property type="evidence" value="ECO:0007669"/>
    <property type="project" value="TreeGrafter"/>
</dbReference>
<dbReference type="PROSITE" id="PS51471">
    <property type="entry name" value="FE2OG_OXY"/>
    <property type="match status" value="1"/>
</dbReference>
<evidence type="ECO:0000256" key="5">
    <source>
        <dbReference type="PIRSR" id="PIRSR604574-2"/>
    </source>
</evidence>
<dbReference type="RefSeq" id="WP_129315357.1">
    <property type="nucleotide sequence ID" value="NZ_NOIQ01000006.1"/>
</dbReference>
<feature type="binding site" evidence="5">
    <location>
        <position position="152"/>
    </location>
    <ligand>
        <name>Fe cation</name>
        <dbReference type="ChEBI" id="CHEBI:24875"/>
        <note>catalytic</note>
    </ligand>
</feature>
<dbReference type="InterPro" id="IPR037151">
    <property type="entry name" value="AlkB-like_sf"/>
</dbReference>
<organism evidence="7 8">
    <name type="scientific">Rothia koreensis</name>
    <dbReference type="NCBI Taxonomy" id="592378"/>
    <lineage>
        <taxon>Bacteria</taxon>
        <taxon>Bacillati</taxon>
        <taxon>Actinomycetota</taxon>
        <taxon>Actinomycetes</taxon>
        <taxon>Micrococcales</taxon>
        <taxon>Micrococcaceae</taxon>
        <taxon>Rothia</taxon>
    </lineage>
</organism>
<name>A0A7K1LHE5_9MICC</name>
<dbReference type="InterPro" id="IPR005123">
    <property type="entry name" value="Oxoglu/Fe-dep_dioxygenase_dom"/>
</dbReference>
<dbReference type="GO" id="GO:0008198">
    <property type="term" value="F:ferrous iron binding"/>
    <property type="evidence" value="ECO:0007669"/>
    <property type="project" value="TreeGrafter"/>
</dbReference>
<keyword evidence="8" id="KW-1185">Reference proteome</keyword>
<feature type="binding site" evidence="5">
    <location>
        <position position="208"/>
    </location>
    <ligand>
        <name>Fe cation</name>
        <dbReference type="ChEBI" id="CHEBI:24875"/>
        <note>catalytic</note>
    </ligand>
</feature>
<dbReference type="GO" id="GO:0035516">
    <property type="term" value="F:broad specificity oxidative DNA demethylase activity"/>
    <property type="evidence" value="ECO:0007669"/>
    <property type="project" value="TreeGrafter"/>
</dbReference>